<proteinExistence type="predicted"/>
<keyword evidence="2" id="KW-1185">Reference proteome</keyword>
<organism evidence="1 2">
    <name type="scientific">Batillaria attramentaria</name>
    <dbReference type="NCBI Taxonomy" id="370345"/>
    <lineage>
        <taxon>Eukaryota</taxon>
        <taxon>Metazoa</taxon>
        <taxon>Spiralia</taxon>
        <taxon>Lophotrochozoa</taxon>
        <taxon>Mollusca</taxon>
        <taxon>Gastropoda</taxon>
        <taxon>Caenogastropoda</taxon>
        <taxon>Sorbeoconcha</taxon>
        <taxon>Cerithioidea</taxon>
        <taxon>Batillariidae</taxon>
        <taxon>Batillaria</taxon>
    </lineage>
</organism>
<reference evidence="1 2" key="1">
    <citation type="journal article" date="2023" name="Sci. Data">
        <title>Genome assembly of the Korean intertidal mud-creeper Batillaria attramentaria.</title>
        <authorList>
            <person name="Patra A.K."/>
            <person name="Ho P.T."/>
            <person name="Jun S."/>
            <person name="Lee S.J."/>
            <person name="Kim Y."/>
            <person name="Won Y.J."/>
        </authorList>
    </citation>
    <scope>NUCLEOTIDE SEQUENCE [LARGE SCALE GENOMIC DNA]</scope>
    <source>
        <strain evidence="1">Wonlab-2016</strain>
    </source>
</reference>
<dbReference type="Proteomes" id="UP001519460">
    <property type="component" value="Unassembled WGS sequence"/>
</dbReference>
<evidence type="ECO:0000313" key="1">
    <source>
        <dbReference type="EMBL" id="KAK7506307.1"/>
    </source>
</evidence>
<name>A0ABD0M4X5_9CAEN</name>
<protein>
    <submittedName>
        <fullName evidence="1">Uncharacterized protein</fullName>
    </submittedName>
</protein>
<sequence length="106" mass="11537">MLGQLFLQGRRVHKRVVGIVNHGLQAWGCTTARNERHSSHVTVKKLSLGSATAYSPLPVLPVGAGSLYSIDKSAPFACKHPGMTVKHNKMIVLVRSVELRNTPVNL</sequence>
<accession>A0ABD0M4X5</accession>
<dbReference type="AlphaFoldDB" id="A0ABD0M4X5"/>
<dbReference type="EMBL" id="JACVVK020000007">
    <property type="protein sequence ID" value="KAK7506307.1"/>
    <property type="molecule type" value="Genomic_DNA"/>
</dbReference>
<evidence type="ECO:0000313" key="2">
    <source>
        <dbReference type="Proteomes" id="UP001519460"/>
    </source>
</evidence>
<comment type="caution">
    <text evidence="1">The sequence shown here is derived from an EMBL/GenBank/DDBJ whole genome shotgun (WGS) entry which is preliminary data.</text>
</comment>
<gene>
    <name evidence="1" type="ORF">BaRGS_00002419</name>
</gene>